<keyword evidence="2" id="KW-0472">Membrane</keyword>
<dbReference type="RefSeq" id="WP_067535147.1">
    <property type="nucleotide sequence ID" value="NZ_AP025567.1"/>
</dbReference>
<feature type="transmembrane region" description="Helical" evidence="2">
    <location>
        <begin position="181"/>
        <end position="201"/>
    </location>
</feature>
<dbReference type="GO" id="GO:0016020">
    <property type="term" value="C:membrane"/>
    <property type="evidence" value="ECO:0007669"/>
    <property type="project" value="InterPro"/>
</dbReference>
<dbReference type="STRING" id="1776384.GCA_900086585_01209"/>
<feature type="transmembrane region" description="Helical" evidence="2">
    <location>
        <begin position="246"/>
        <end position="265"/>
    </location>
</feature>
<sequence>MKKYALFLVLLAGVSWGAIGVFVKALNNYGVDSMQIVEAKTITSICAMGLIILFRDKRMFQFKLKHSWTFIGAGMAGVILSNQLYYITIKTTSLSVAAVLLYTSLIFIMLFSAVLFQEKITKIKVLSFVMAFTGCMLVSGIFENSAVLNFQGMAIGLCSGVGYALYTIFSRYAINYGYPSLTIQFYTFVIAAVVGVFFTDFGQIKEAMEADCIPVVLAILGAGLLSTTIPSLAYTAGMRYMDNGKASIMVSIDPVVAILIGIVFFSEKPTVISALGMIISIGAVVQINRTQIEAAKQS</sequence>
<proteinExistence type="inferred from homology"/>
<feature type="domain" description="EamA" evidence="3">
    <location>
        <begin position="5"/>
        <end position="139"/>
    </location>
</feature>
<dbReference type="PANTHER" id="PTHR22911">
    <property type="entry name" value="ACYL-MALONYL CONDENSING ENZYME-RELATED"/>
    <property type="match status" value="1"/>
</dbReference>
<evidence type="ECO:0000256" key="1">
    <source>
        <dbReference type="ARBA" id="ARBA00007362"/>
    </source>
</evidence>
<organism evidence="4 5">
    <name type="scientific">Emergencia timonensis</name>
    <dbReference type="NCBI Taxonomy" id="1776384"/>
    <lineage>
        <taxon>Bacteria</taxon>
        <taxon>Bacillati</taxon>
        <taxon>Bacillota</taxon>
        <taxon>Clostridia</taxon>
        <taxon>Peptostreptococcales</taxon>
        <taxon>Anaerovoracaceae</taxon>
        <taxon>Emergencia</taxon>
    </lineage>
</organism>
<evidence type="ECO:0000259" key="3">
    <source>
        <dbReference type="Pfam" id="PF00892"/>
    </source>
</evidence>
<feature type="transmembrane region" description="Helical" evidence="2">
    <location>
        <begin position="33"/>
        <end position="54"/>
    </location>
</feature>
<feature type="transmembrane region" description="Helical" evidence="2">
    <location>
        <begin position="123"/>
        <end position="142"/>
    </location>
</feature>
<evidence type="ECO:0000313" key="4">
    <source>
        <dbReference type="EMBL" id="RHJ83730.1"/>
    </source>
</evidence>
<gene>
    <name evidence="4" type="ORF">DW099_18580</name>
</gene>
<dbReference type="Pfam" id="PF00892">
    <property type="entry name" value="EamA"/>
    <property type="match status" value="2"/>
</dbReference>
<dbReference type="Gene3D" id="1.10.3730.20">
    <property type="match status" value="1"/>
</dbReference>
<dbReference type="SUPFAM" id="SSF103481">
    <property type="entry name" value="Multidrug resistance efflux transporter EmrE"/>
    <property type="match status" value="2"/>
</dbReference>
<feature type="transmembrane region" description="Helical" evidence="2">
    <location>
        <begin position="148"/>
        <end position="169"/>
    </location>
</feature>
<dbReference type="OrthoDB" id="9810818at2"/>
<dbReference type="EMBL" id="QRMS01000008">
    <property type="protein sequence ID" value="RHJ83730.1"/>
    <property type="molecule type" value="Genomic_DNA"/>
</dbReference>
<dbReference type="InterPro" id="IPR037185">
    <property type="entry name" value="EmrE-like"/>
</dbReference>
<dbReference type="PANTHER" id="PTHR22911:SF79">
    <property type="entry name" value="MOBA-LIKE NTP TRANSFERASE DOMAIN-CONTAINING PROTEIN"/>
    <property type="match status" value="1"/>
</dbReference>
<feature type="transmembrane region" description="Helical" evidence="2">
    <location>
        <begin position="213"/>
        <end position="234"/>
    </location>
</feature>
<comment type="similarity">
    <text evidence="1">Belongs to the EamA transporter family.</text>
</comment>
<keyword evidence="2" id="KW-0812">Transmembrane</keyword>
<dbReference type="AlphaFoldDB" id="A0A415DUF6"/>
<dbReference type="GeneID" id="83003592"/>
<keyword evidence="2" id="KW-1133">Transmembrane helix</keyword>
<evidence type="ECO:0000313" key="5">
    <source>
        <dbReference type="Proteomes" id="UP000284841"/>
    </source>
</evidence>
<accession>A0A415DUF6</accession>
<comment type="caution">
    <text evidence="4">The sequence shown here is derived from an EMBL/GenBank/DDBJ whole genome shotgun (WGS) entry which is preliminary data.</text>
</comment>
<reference evidence="4 5" key="1">
    <citation type="submission" date="2018-08" db="EMBL/GenBank/DDBJ databases">
        <title>A genome reference for cultivated species of the human gut microbiota.</title>
        <authorList>
            <person name="Zou Y."/>
            <person name="Xue W."/>
            <person name="Luo G."/>
        </authorList>
    </citation>
    <scope>NUCLEOTIDE SEQUENCE [LARGE SCALE GENOMIC DNA]</scope>
    <source>
        <strain evidence="4 5">AM07-24</strain>
    </source>
</reference>
<keyword evidence="5" id="KW-1185">Reference proteome</keyword>
<feature type="transmembrane region" description="Helical" evidence="2">
    <location>
        <begin position="94"/>
        <end position="116"/>
    </location>
</feature>
<dbReference type="InterPro" id="IPR000620">
    <property type="entry name" value="EamA_dom"/>
</dbReference>
<feature type="domain" description="EamA" evidence="3">
    <location>
        <begin position="152"/>
        <end position="288"/>
    </location>
</feature>
<dbReference type="Proteomes" id="UP000284841">
    <property type="component" value="Unassembled WGS sequence"/>
</dbReference>
<name>A0A415DUF6_9FIRM</name>
<protein>
    <submittedName>
        <fullName evidence="4">EamA family transporter</fullName>
    </submittedName>
</protein>
<feature type="transmembrane region" description="Helical" evidence="2">
    <location>
        <begin position="271"/>
        <end position="288"/>
    </location>
</feature>
<evidence type="ECO:0000256" key="2">
    <source>
        <dbReference type="SAM" id="Phobius"/>
    </source>
</evidence>
<feature type="transmembrane region" description="Helical" evidence="2">
    <location>
        <begin position="66"/>
        <end position="88"/>
    </location>
</feature>